<dbReference type="Gene3D" id="3.10.350.10">
    <property type="entry name" value="LysM domain"/>
    <property type="match status" value="2"/>
</dbReference>
<dbReference type="RefSeq" id="XP_056578756.1">
    <property type="nucleotide sequence ID" value="XM_056722506.1"/>
</dbReference>
<dbReference type="CDD" id="cd00118">
    <property type="entry name" value="LysM"/>
    <property type="match status" value="1"/>
</dbReference>
<dbReference type="InterPro" id="IPR053214">
    <property type="entry name" value="LysM12-like"/>
</dbReference>
<comment type="caution">
    <text evidence="5">The sequence shown here is derived from an EMBL/GenBank/DDBJ whole genome shotgun (WGS) entry which is preliminary data.</text>
</comment>
<dbReference type="Pfam" id="PF00187">
    <property type="entry name" value="Chitin_bind_1"/>
    <property type="match status" value="1"/>
</dbReference>
<dbReference type="InterPro" id="IPR018371">
    <property type="entry name" value="Chitin-binding_1_CS"/>
</dbReference>
<dbReference type="InterPro" id="IPR036861">
    <property type="entry name" value="Endochitinase-like_sf"/>
</dbReference>
<reference evidence="5" key="1">
    <citation type="submission" date="2022-12" db="EMBL/GenBank/DDBJ databases">
        <authorList>
            <person name="Petersen C."/>
        </authorList>
    </citation>
    <scope>NUCLEOTIDE SEQUENCE</scope>
    <source>
        <strain evidence="5">IBT 3081</strain>
    </source>
</reference>
<keyword evidence="6" id="KW-1185">Reference proteome</keyword>
<evidence type="ECO:0000259" key="4">
    <source>
        <dbReference type="PROSITE" id="PS51782"/>
    </source>
</evidence>
<feature type="region of interest" description="Disordered" evidence="3">
    <location>
        <begin position="192"/>
        <end position="220"/>
    </location>
</feature>
<dbReference type="SUPFAM" id="SSF57016">
    <property type="entry name" value="Plant lectins/antimicrobial peptides"/>
    <property type="match status" value="1"/>
</dbReference>
<dbReference type="AlphaFoldDB" id="A0A9W9S6G9"/>
<dbReference type="InterPro" id="IPR018392">
    <property type="entry name" value="LysM"/>
</dbReference>
<evidence type="ECO:0000256" key="3">
    <source>
        <dbReference type="SAM" id="MobiDB-lite"/>
    </source>
</evidence>
<dbReference type="EMBL" id="JAPZBT010000002">
    <property type="protein sequence ID" value="KAJ5372770.1"/>
    <property type="molecule type" value="Genomic_DNA"/>
</dbReference>
<dbReference type="Pfam" id="PF01476">
    <property type="entry name" value="LysM"/>
    <property type="match status" value="2"/>
</dbReference>
<feature type="domain" description="LysM" evidence="4">
    <location>
        <begin position="11"/>
        <end position="55"/>
    </location>
</feature>
<evidence type="ECO:0000256" key="2">
    <source>
        <dbReference type="ARBA" id="ARBA00023026"/>
    </source>
</evidence>
<dbReference type="PROSITE" id="PS00026">
    <property type="entry name" value="CHIT_BIND_I_1"/>
    <property type="match status" value="1"/>
</dbReference>
<dbReference type="CDD" id="cd00035">
    <property type="entry name" value="ChtBD1"/>
    <property type="match status" value="1"/>
</dbReference>
<dbReference type="Pfam" id="PF25139">
    <property type="entry name" value="LysM14_C"/>
    <property type="match status" value="1"/>
</dbReference>
<evidence type="ECO:0000256" key="1">
    <source>
        <dbReference type="ARBA" id="ARBA00022669"/>
    </source>
</evidence>
<dbReference type="InterPro" id="IPR001002">
    <property type="entry name" value="Chitin-bd_1"/>
</dbReference>
<dbReference type="OrthoDB" id="73875at2759"/>
<dbReference type="PANTHER" id="PTHR47700">
    <property type="entry name" value="V CHITINASE, PUTATIVE (AFU_ORTHOLOGUE AFUA_6G13720)-RELATED"/>
    <property type="match status" value="1"/>
</dbReference>
<dbReference type="SMART" id="SM00257">
    <property type="entry name" value="LysM"/>
    <property type="match status" value="2"/>
</dbReference>
<feature type="compositionally biased region" description="Basic and acidic residues" evidence="3">
    <location>
        <begin position="205"/>
        <end position="220"/>
    </location>
</feature>
<dbReference type="Gene3D" id="3.30.60.10">
    <property type="entry name" value="Endochitinase-like"/>
    <property type="match status" value="1"/>
</dbReference>
<dbReference type="PANTHER" id="PTHR47700:SF2">
    <property type="entry name" value="CHITINASE"/>
    <property type="match status" value="1"/>
</dbReference>
<dbReference type="InterPro" id="IPR057277">
    <property type="entry name" value="LysM_C"/>
</dbReference>
<dbReference type="GO" id="GO:0008061">
    <property type="term" value="F:chitin binding"/>
    <property type="evidence" value="ECO:0007669"/>
    <property type="project" value="UniProtKB-KW"/>
</dbReference>
<dbReference type="Proteomes" id="UP001147752">
    <property type="component" value="Unassembled WGS sequence"/>
</dbReference>
<dbReference type="PROSITE" id="PS51782">
    <property type="entry name" value="LYSM"/>
    <property type="match status" value="2"/>
</dbReference>
<proteinExistence type="predicted"/>
<keyword evidence="2" id="KW-0843">Virulence</keyword>
<evidence type="ECO:0000313" key="6">
    <source>
        <dbReference type="Proteomes" id="UP001147752"/>
    </source>
</evidence>
<feature type="domain" description="LysM" evidence="4">
    <location>
        <begin position="72"/>
        <end position="120"/>
    </location>
</feature>
<reference evidence="5" key="2">
    <citation type="journal article" date="2023" name="IMA Fungus">
        <title>Comparative genomic study of the Penicillium genus elucidates a diverse pangenome and 15 lateral gene transfer events.</title>
        <authorList>
            <person name="Petersen C."/>
            <person name="Sorensen T."/>
            <person name="Nielsen M.R."/>
            <person name="Sondergaard T.E."/>
            <person name="Sorensen J.L."/>
            <person name="Fitzpatrick D.A."/>
            <person name="Frisvad J.C."/>
            <person name="Nielsen K.L."/>
        </authorList>
    </citation>
    <scope>NUCLEOTIDE SEQUENCE</scope>
    <source>
        <strain evidence="5">IBT 3081</strain>
    </source>
</reference>
<name>A0A9W9S6G9_9EURO</name>
<organism evidence="5 6">
    <name type="scientific">Penicillium concentricum</name>
    <dbReference type="NCBI Taxonomy" id="293559"/>
    <lineage>
        <taxon>Eukaryota</taxon>
        <taxon>Fungi</taxon>
        <taxon>Dikarya</taxon>
        <taxon>Ascomycota</taxon>
        <taxon>Pezizomycotina</taxon>
        <taxon>Eurotiomycetes</taxon>
        <taxon>Eurotiomycetidae</taxon>
        <taxon>Eurotiales</taxon>
        <taxon>Aspergillaceae</taxon>
        <taxon>Penicillium</taxon>
    </lineage>
</organism>
<gene>
    <name evidence="5" type="ORF">N7517_004776</name>
</gene>
<dbReference type="GeneID" id="81461689"/>
<keyword evidence="1" id="KW-0147">Chitin-binding</keyword>
<protein>
    <submittedName>
        <fullName evidence="5">Peptidoglycan-binding Lysin subgroup</fullName>
    </submittedName>
</protein>
<sequence length="514" mass="54225">MKPVATGYTCPSIIVGTQDTCDSLAVKCGISAASFASLNPKIACSSLAKEKPVCCELGDPAYPPKAGTAWCYTHTVRSGETCAKISEAYKITEANIETWNANTTAWYGCKDLRDGGQICLDKGEPPMPVAIGDAICGPQVPGTGRPKMSFMIPTLNPCPAGQCCSKKGQCGTGADFCGSGALAIPAGALNKDATGPANKVSSESSTKDASDAAEKQASEAAKKDASKAKIVFASEATSAKTTSATKATSTAASSTTSKATSGGTIVSLVAKSLSTSTENKDPHFFTTDIPLIDVPLTYLHPTTTVPAKEAMKVVAHLLTVGKNATAANAMSTATTEATSTTTTKATSTTSISTTKVTSVTTSKETTKTQVRITKTVKGIATVPSGWELRMWDEPGCKGSYVVLQGHNAKLEDSDCMKFGYKSELSTNVDDESVSCRYWIMPEKGNWQWKDCHGTNLNKPKSWRMSNGLCTVSPNTECDLWNDISQTYGWRGPGQCQDRQQMDPETFGSFKCYVG</sequence>
<dbReference type="SUPFAM" id="SSF54106">
    <property type="entry name" value="LysM domain"/>
    <property type="match status" value="1"/>
</dbReference>
<dbReference type="InterPro" id="IPR036779">
    <property type="entry name" value="LysM_dom_sf"/>
</dbReference>
<evidence type="ECO:0000313" key="5">
    <source>
        <dbReference type="EMBL" id="KAJ5372770.1"/>
    </source>
</evidence>
<accession>A0A9W9S6G9</accession>